<dbReference type="SUPFAM" id="SSF88659">
    <property type="entry name" value="Sigma3 and sigma4 domains of RNA polymerase sigma factors"/>
    <property type="match status" value="1"/>
</dbReference>
<dbReference type="PANTHER" id="PTHR43133:SF8">
    <property type="entry name" value="RNA POLYMERASE SIGMA FACTOR HI_1459-RELATED"/>
    <property type="match status" value="1"/>
</dbReference>
<evidence type="ECO:0000256" key="2">
    <source>
        <dbReference type="ARBA" id="ARBA00023015"/>
    </source>
</evidence>
<accession>A0A919YB71</accession>
<reference evidence="8 9" key="1">
    <citation type="submission" date="2021-03" db="EMBL/GenBank/DDBJ databases">
        <title>Antimicrobial resistance genes in bacteria isolated from Japanese honey, and their potential for conferring macrolide and lincosamide resistance in the American foulbrood pathogen Paenibacillus larvae.</title>
        <authorList>
            <person name="Okamoto M."/>
            <person name="Kumagai M."/>
            <person name="Kanamori H."/>
            <person name="Takamatsu D."/>
        </authorList>
    </citation>
    <scope>NUCLEOTIDE SEQUENCE [LARGE SCALE GENOMIC DNA]</scope>
    <source>
        <strain evidence="8 9">J34TS1</strain>
    </source>
</reference>
<dbReference type="InterPro" id="IPR036388">
    <property type="entry name" value="WH-like_DNA-bd_sf"/>
</dbReference>
<dbReference type="InterPro" id="IPR007627">
    <property type="entry name" value="RNA_pol_sigma70_r2"/>
</dbReference>
<dbReference type="InterPro" id="IPR013249">
    <property type="entry name" value="RNA_pol_sigma70_r4_t2"/>
</dbReference>
<dbReference type="PANTHER" id="PTHR43133">
    <property type="entry name" value="RNA POLYMERASE ECF-TYPE SIGMA FACTO"/>
    <property type="match status" value="1"/>
</dbReference>
<evidence type="ECO:0000259" key="6">
    <source>
        <dbReference type="Pfam" id="PF04542"/>
    </source>
</evidence>
<dbReference type="SUPFAM" id="SSF88946">
    <property type="entry name" value="Sigma2 domain of RNA polymerase sigma factors"/>
    <property type="match status" value="1"/>
</dbReference>
<evidence type="ECO:0000259" key="7">
    <source>
        <dbReference type="Pfam" id="PF08281"/>
    </source>
</evidence>
<name>A0A919YB71_9BACL</name>
<dbReference type="Gene3D" id="1.10.1740.10">
    <property type="match status" value="1"/>
</dbReference>
<dbReference type="InterPro" id="IPR013325">
    <property type="entry name" value="RNA_pol_sigma_r2"/>
</dbReference>
<evidence type="ECO:0000313" key="9">
    <source>
        <dbReference type="Proteomes" id="UP000682811"/>
    </source>
</evidence>
<dbReference type="InterPro" id="IPR039425">
    <property type="entry name" value="RNA_pol_sigma-70-like"/>
</dbReference>
<keyword evidence="4" id="KW-0238">DNA-binding</keyword>
<evidence type="ECO:0000313" key="8">
    <source>
        <dbReference type="EMBL" id="GIO47204.1"/>
    </source>
</evidence>
<protein>
    <submittedName>
        <fullName evidence="8">RNA polymerase sigma factor</fullName>
    </submittedName>
</protein>
<organism evidence="8 9">
    <name type="scientific">Paenibacillus azoreducens</name>
    <dbReference type="NCBI Taxonomy" id="116718"/>
    <lineage>
        <taxon>Bacteria</taxon>
        <taxon>Bacillati</taxon>
        <taxon>Bacillota</taxon>
        <taxon>Bacilli</taxon>
        <taxon>Bacillales</taxon>
        <taxon>Paenibacillaceae</taxon>
        <taxon>Paenibacillus</taxon>
    </lineage>
</organism>
<evidence type="ECO:0000256" key="5">
    <source>
        <dbReference type="ARBA" id="ARBA00023163"/>
    </source>
</evidence>
<evidence type="ECO:0000256" key="4">
    <source>
        <dbReference type="ARBA" id="ARBA00023125"/>
    </source>
</evidence>
<sequence length="199" mass="23535">MNDVMNQELDSVIRQVQEGNTQAYAFIVRNFQNQIFAYCWRLLGNRQEAEDAVQDILVKAFENIHMYKPKVSFSSWLYKVAYHHCLNLIRRKKLQQRFTFGLLQKDLTSRSAAQEVESRLFSEPLSKALAKLTLEERNLLVLRIFQEKPFAEIAEILDKKEENVKKKFARTKIKLKGMMIAWEEENQCVSYKHLMKTKV</sequence>
<dbReference type="Pfam" id="PF08281">
    <property type="entry name" value="Sigma70_r4_2"/>
    <property type="match status" value="1"/>
</dbReference>
<dbReference type="InterPro" id="IPR013324">
    <property type="entry name" value="RNA_pol_sigma_r3/r4-like"/>
</dbReference>
<keyword evidence="5" id="KW-0804">Transcription</keyword>
<gene>
    <name evidence="8" type="ORF">J34TS1_19690</name>
</gene>
<evidence type="ECO:0000256" key="1">
    <source>
        <dbReference type="ARBA" id="ARBA00010641"/>
    </source>
</evidence>
<feature type="domain" description="RNA polymerase sigma factor 70 region 4 type 2" evidence="7">
    <location>
        <begin position="124"/>
        <end position="175"/>
    </location>
</feature>
<dbReference type="Gene3D" id="1.10.10.10">
    <property type="entry name" value="Winged helix-like DNA-binding domain superfamily/Winged helix DNA-binding domain"/>
    <property type="match status" value="1"/>
</dbReference>
<dbReference type="NCBIfam" id="TIGR02937">
    <property type="entry name" value="sigma70-ECF"/>
    <property type="match status" value="1"/>
</dbReference>
<keyword evidence="3" id="KW-0731">Sigma factor</keyword>
<dbReference type="AlphaFoldDB" id="A0A919YB71"/>
<dbReference type="Proteomes" id="UP000682811">
    <property type="component" value="Unassembled WGS sequence"/>
</dbReference>
<comment type="caution">
    <text evidence="8">The sequence shown here is derived from an EMBL/GenBank/DDBJ whole genome shotgun (WGS) entry which is preliminary data.</text>
</comment>
<dbReference type="InterPro" id="IPR014284">
    <property type="entry name" value="RNA_pol_sigma-70_dom"/>
</dbReference>
<feature type="domain" description="RNA polymerase sigma-70 region 2" evidence="6">
    <location>
        <begin position="28"/>
        <end position="93"/>
    </location>
</feature>
<comment type="similarity">
    <text evidence="1">Belongs to the sigma-70 factor family. ECF subfamily.</text>
</comment>
<dbReference type="GO" id="GO:0003677">
    <property type="term" value="F:DNA binding"/>
    <property type="evidence" value="ECO:0007669"/>
    <property type="project" value="UniProtKB-KW"/>
</dbReference>
<proteinExistence type="inferred from homology"/>
<keyword evidence="9" id="KW-1185">Reference proteome</keyword>
<evidence type="ECO:0000256" key="3">
    <source>
        <dbReference type="ARBA" id="ARBA00023082"/>
    </source>
</evidence>
<dbReference type="GO" id="GO:0016987">
    <property type="term" value="F:sigma factor activity"/>
    <property type="evidence" value="ECO:0007669"/>
    <property type="project" value="UniProtKB-KW"/>
</dbReference>
<dbReference type="EMBL" id="BORT01000007">
    <property type="protein sequence ID" value="GIO47204.1"/>
    <property type="molecule type" value="Genomic_DNA"/>
</dbReference>
<keyword evidence="2" id="KW-0805">Transcription regulation</keyword>
<dbReference type="GO" id="GO:0006352">
    <property type="term" value="P:DNA-templated transcription initiation"/>
    <property type="evidence" value="ECO:0007669"/>
    <property type="project" value="InterPro"/>
</dbReference>
<dbReference type="Pfam" id="PF04542">
    <property type="entry name" value="Sigma70_r2"/>
    <property type="match status" value="1"/>
</dbReference>